<keyword evidence="9" id="KW-0460">Magnesium</keyword>
<evidence type="ECO:0000256" key="2">
    <source>
        <dbReference type="ARBA" id="ARBA00007265"/>
    </source>
</evidence>
<dbReference type="InterPro" id="IPR043519">
    <property type="entry name" value="NT_sf"/>
</dbReference>
<evidence type="ECO:0000256" key="1">
    <source>
        <dbReference type="ARBA" id="ARBA00001946"/>
    </source>
</evidence>
<dbReference type="Gene3D" id="3.30.460.10">
    <property type="entry name" value="Beta Polymerase, domain 2"/>
    <property type="match status" value="1"/>
</dbReference>
<dbReference type="SUPFAM" id="SSF64182">
    <property type="entry name" value="DHH phosphoesterases"/>
    <property type="match status" value="1"/>
</dbReference>
<dbReference type="InterPro" id="IPR046342">
    <property type="entry name" value="CBS_dom_sf"/>
</dbReference>
<keyword evidence="6" id="KW-0548">Nucleotidyltransferase</keyword>
<dbReference type="InterPro" id="IPR038763">
    <property type="entry name" value="DHH_sf"/>
</dbReference>
<keyword evidence="8" id="KW-0547">Nucleotide-binding</keyword>
<evidence type="ECO:0000313" key="14">
    <source>
        <dbReference type="EMBL" id="KAB3532529.1"/>
    </source>
</evidence>
<dbReference type="PROSITE" id="PS51371">
    <property type="entry name" value="CBS"/>
    <property type="match status" value="2"/>
</dbReference>
<dbReference type="SUPFAM" id="SSF81891">
    <property type="entry name" value="Poly A polymerase C-terminal region-like"/>
    <property type="match status" value="1"/>
</dbReference>
<feature type="domain" description="CBS" evidence="13">
    <location>
        <begin position="375"/>
        <end position="431"/>
    </location>
</feature>
<dbReference type="Pfam" id="PF01368">
    <property type="entry name" value="DHH"/>
    <property type="match status" value="1"/>
</dbReference>
<dbReference type="Pfam" id="PF12627">
    <property type="entry name" value="PolyA_pol_RNAbd"/>
    <property type="match status" value="1"/>
</dbReference>
<keyword evidence="3" id="KW-0820">tRNA-binding</keyword>
<evidence type="ECO:0000256" key="5">
    <source>
        <dbReference type="ARBA" id="ARBA00022694"/>
    </source>
</evidence>
<evidence type="ECO:0000256" key="12">
    <source>
        <dbReference type="RuleBase" id="RU003953"/>
    </source>
</evidence>
<comment type="cofactor">
    <cofactor evidence="1">
        <name>Mg(2+)</name>
        <dbReference type="ChEBI" id="CHEBI:18420"/>
    </cofactor>
</comment>
<feature type="domain" description="CBS" evidence="13">
    <location>
        <begin position="313"/>
        <end position="371"/>
    </location>
</feature>
<name>A0A6I0F2X5_9FIRM</name>
<dbReference type="AlphaFoldDB" id="A0A6I0F2X5"/>
<proteinExistence type="inferred from homology"/>
<comment type="caution">
    <text evidence="14">The sequence shown here is derived from an EMBL/GenBank/DDBJ whole genome shotgun (WGS) entry which is preliminary data.</text>
</comment>
<evidence type="ECO:0000256" key="3">
    <source>
        <dbReference type="ARBA" id="ARBA00022555"/>
    </source>
</evidence>
<evidence type="ECO:0000313" key="15">
    <source>
        <dbReference type="Proteomes" id="UP000432715"/>
    </source>
</evidence>
<dbReference type="InterPro" id="IPR001667">
    <property type="entry name" value="DDH_dom"/>
</dbReference>
<keyword evidence="11" id="KW-0129">CBS domain</keyword>
<dbReference type="GO" id="GO:0008033">
    <property type="term" value="P:tRNA processing"/>
    <property type="evidence" value="ECO:0007669"/>
    <property type="project" value="UniProtKB-KW"/>
</dbReference>
<dbReference type="InterPro" id="IPR000644">
    <property type="entry name" value="CBS_dom"/>
</dbReference>
<dbReference type="CDD" id="cd04595">
    <property type="entry name" value="CBS_pair_DHH_polyA_Pol_assoc"/>
    <property type="match status" value="1"/>
</dbReference>
<accession>A0A6I0F2X5</accession>
<dbReference type="CDD" id="cd05398">
    <property type="entry name" value="NT_ClassII-CCAase"/>
    <property type="match status" value="1"/>
</dbReference>
<evidence type="ECO:0000256" key="10">
    <source>
        <dbReference type="ARBA" id="ARBA00022884"/>
    </source>
</evidence>
<dbReference type="SUPFAM" id="SSF81301">
    <property type="entry name" value="Nucleotidyltransferase"/>
    <property type="match status" value="1"/>
</dbReference>
<evidence type="ECO:0000259" key="13">
    <source>
        <dbReference type="PROSITE" id="PS51371"/>
    </source>
</evidence>
<dbReference type="Gene3D" id="3.10.310.30">
    <property type="match status" value="1"/>
</dbReference>
<dbReference type="InterPro" id="IPR052390">
    <property type="entry name" value="tRNA_nt/polyA_polymerase"/>
</dbReference>
<dbReference type="Gene3D" id="3.90.1640.10">
    <property type="entry name" value="inorganic pyrophosphatase (n-terminal core)"/>
    <property type="match status" value="1"/>
</dbReference>
<evidence type="ECO:0000256" key="6">
    <source>
        <dbReference type="ARBA" id="ARBA00022695"/>
    </source>
</evidence>
<evidence type="ECO:0000256" key="11">
    <source>
        <dbReference type="PROSITE-ProRule" id="PRU00703"/>
    </source>
</evidence>
<keyword evidence="7" id="KW-0479">Metal-binding</keyword>
<dbReference type="RefSeq" id="WP_151861800.1">
    <property type="nucleotide sequence ID" value="NZ_WBZC01000047.1"/>
</dbReference>
<dbReference type="OrthoDB" id="9805698at2"/>
<dbReference type="GO" id="GO:0046872">
    <property type="term" value="F:metal ion binding"/>
    <property type="evidence" value="ECO:0007669"/>
    <property type="project" value="UniProtKB-KW"/>
</dbReference>
<dbReference type="Gene3D" id="3.10.580.10">
    <property type="entry name" value="CBS-domain"/>
    <property type="match status" value="1"/>
</dbReference>
<dbReference type="SUPFAM" id="SSF54631">
    <property type="entry name" value="CBS-domain pair"/>
    <property type="match status" value="1"/>
</dbReference>
<dbReference type="GO" id="GO:0016779">
    <property type="term" value="F:nucleotidyltransferase activity"/>
    <property type="evidence" value="ECO:0007669"/>
    <property type="project" value="UniProtKB-KW"/>
</dbReference>
<evidence type="ECO:0000256" key="4">
    <source>
        <dbReference type="ARBA" id="ARBA00022679"/>
    </source>
</evidence>
<gene>
    <name evidence="14" type="ORF">F8154_11690</name>
</gene>
<keyword evidence="15" id="KW-1185">Reference proteome</keyword>
<dbReference type="Pfam" id="PF00571">
    <property type="entry name" value="CBS"/>
    <property type="match status" value="2"/>
</dbReference>
<evidence type="ECO:0000256" key="7">
    <source>
        <dbReference type="ARBA" id="ARBA00022723"/>
    </source>
</evidence>
<reference evidence="14 15" key="1">
    <citation type="submission" date="2019-10" db="EMBL/GenBank/DDBJ databases">
        <title>Alkaliphilus serpentinus sp. nov. and Alkaliphilus pronyensis sp. nov., two novel anaerobic alkaliphilic species isolated from the serpentinized-hosted hydrothermal field of the Prony Bay (New Caledonia).</title>
        <authorList>
            <person name="Postec A."/>
        </authorList>
    </citation>
    <scope>NUCLEOTIDE SEQUENCE [LARGE SCALE GENOMIC DNA]</scope>
    <source>
        <strain evidence="14 15">LacV</strain>
    </source>
</reference>
<dbReference type="GO" id="GO:0000049">
    <property type="term" value="F:tRNA binding"/>
    <property type="evidence" value="ECO:0007669"/>
    <property type="project" value="UniProtKB-KW"/>
</dbReference>
<dbReference type="InterPro" id="IPR032828">
    <property type="entry name" value="PolyA_RNA-bd"/>
</dbReference>
<protein>
    <submittedName>
        <fullName evidence="14">CBS domain-containing protein</fullName>
    </submittedName>
</protein>
<keyword evidence="4 12" id="KW-0808">Transferase</keyword>
<dbReference type="Gene3D" id="1.10.3090.10">
    <property type="entry name" value="cca-adding enzyme, domain 2"/>
    <property type="match status" value="1"/>
</dbReference>
<dbReference type="Proteomes" id="UP000432715">
    <property type="component" value="Unassembled WGS sequence"/>
</dbReference>
<organism evidence="14 15">
    <name type="scientific">Alkaliphilus pronyensis</name>
    <dbReference type="NCBI Taxonomy" id="1482732"/>
    <lineage>
        <taxon>Bacteria</taxon>
        <taxon>Bacillati</taxon>
        <taxon>Bacillota</taxon>
        <taxon>Clostridia</taxon>
        <taxon>Peptostreptococcales</taxon>
        <taxon>Natronincolaceae</taxon>
        <taxon>Alkaliphilus</taxon>
    </lineage>
</organism>
<dbReference type="Pfam" id="PF01743">
    <property type="entry name" value="PolyA_pol"/>
    <property type="match status" value="1"/>
</dbReference>
<comment type="similarity">
    <text evidence="2 12">Belongs to the tRNA nucleotidyltransferase/poly(A) polymerase family.</text>
</comment>
<evidence type="ECO:0000256" key="9">
    <source>
        <dbReference type="ARBA" id="ARBA00022842"/>
    </source>
</evidence>
<dbReference type="GO" id="GO:0000166">
    <property type="term" value="F:nucleotide binding"/>
    <property type="evidence" value="ECO:0007669"/>
    <property type="project" value="UniProtKB-KW"/>
</dbReference>
<dbReference type="EMBL" id="WBZC01000047">
    <property type="protein sequence ID" value="KAB3532529.1"/>
    <property type="molecule type" value="Genomic_DNA"/>
</dbReference>
<keyword evidence="10 12" id="KW-0694">RNA-binding</keyword>
<dbReference type="SMART" id="SM00116">
    <property type="entry name" value="CBS"/>
    <property type="match status" value="2"/>
</dbReference>
<dbReference type="PANTHER" id="PTHR47788:SF1">
    <property type="entry name" value="A-ADDING TRNA NUCLEOTIDYLTRANSFERASE"/>
    <property type="match status" value="1"/>
</dbReference>
<sequence length="872" mass="99176">MRAIISHQNLDFDGLASMVACSKLYPNSSMFFTGKISEEVKRFVSLYKNVLPIKQAGKLSLDEVQELFIVDVNTSNRIGKFKDLIHKSVPITIIDHHTINTNSIDRATKTILPYGACTTILVKEIEEKNVTISEFEATLFALGIYSDTNCLTFTNTIYQDAEAVAFLLKNGANLLIVNEFLSVNLDEEQDQLFTSLLVNLETLDIKGYEVSLAVFKGDSFIGDLGTMCEKIMEIKSSDAVLLIVEMENRCYIVGRSSADEINIPYLLEDFGGAGHPKAGSATIKGGNINDIKSSMLNILNDKIKPQLVAKEIMSHPVKTVFEEMTVEEVNKIMFRYGHTGMPVVKDNQLIGIISRTDIDKAIIHGLAHAPVKGFMTRNVKTIDLNTTISEINELLIKHNIGRLPVVDNGKIVGIVTRTDALKVLYGKNVPKWYKKTYNDVIEDKDCKELLKKLPKEIYDILDKAGDVGDRLNEKVYVVGGFVRDLFLNVENWDIDLVVEGDGIAFAIELNKELKGNTKLYKEFGTGMLELENGKTIDIVTARREYYEYPAALPKVEKSTIWSDLFRRDFTINCMAIQLNKDNQGKLIDYFGGFTDLKNKRIRVLYNLSFIEDPTRIFRAIRFLARYNFSLDEETKSFMEQALGENMLSKLSNDRIKEELVYILKEKSLSESLRLMQDLRILSSINNNLNISNEIIDKINSIKSYQDQFKDIFKDINIVLVKVMILLSEVEAEAINGLLDLFCVNKEIRSKIYNGLISKSKVYELLVEEDLDKYCLYQSLHTLSREAILFYYIDSDNAYIRHYLMFYTLNLQNKNISITGEDLKQLNIKPGPIYKDILDYVLEAKIKGLVYSYEDELALAKKHYKALKGEKNV</sequence>
<evidence type="ECO:0000256" key="8">
    <source>
        <dbReference type="ARBA" id="ARBA00022741"/>
    </source>
</evidence>
<keyword evidence="5" id="KW-0819">tRNA processing</keyword>
<dbReference type="InterPro" id="IPR002646">
    <property type="entry name" value="PolA_pol_head_dom"/>
</dbReference>
<dbReference type="PANTHER" id="PTHR47788">
    <property type="entry name" value="POLYA POLYMERASE"/>
    <property type="match status" value="1"/>
</dbReference>